<evidence type="ECO:0000313" key="3">
    <source>
        <dbReference type="EMBL" id="CDW73537.1"/>
    </source>
</evidence>
<dbReference type="InParanoid" id="A0A077ZUI5"/>
<keyword evidence="4" id="KW-1185">Reference proteome</keyword>
<name>A0A077ZUI5_STYLE</name>
<feature type="transmembrane region" description="Helical" evidence="1">
    <location>
        <begin position="1103"/>
        <end position="1122"/>
    </location>
</feature>
<proteinExistence type="predicted"/>
<dbReference type="PANTHER" id="PTHR11319:SF35">
    <property type="entry name" value="OUTER MEMBRANE PROTEIN PMPC-RELATED"/>
    <property type="match status" value="1"/>
</dbReference>
<feature type="chain" id="PRO_5001729083" description="Transmembrane protein" evidence="2">
    <location>
        <begin position="23"/>
        <end position="1150"/>
    </location>
</feature>
<evidence type="ECO:0000313" key="4">
    <source>
        <dbReference type="Proteomes" id="UP000039865"/>
    </source>
</evidence>
<keyword evidence="1" id="KW-0812">Transmembrane</keyword>
<organism evidence="3 4">
    <name type="scientific">Stylonychia lemnae</name>
    <name type="common">Ciliate</name>
    <dbReference type="NCBI Taxonomy" id="5949"/>
    <lineage>
        <taxon>Eukaryota</taxon>
        <taxon>Sar</taxon>
        <taxon>Alveolata</taxon>
        <taxon>Ciliophora</taxon>
        <taxon>Intramacronucleata</taxon>
        <taxon>Spirotrichea</taxon>
        <taxon>Stichotrichia</taxon>
        <taxon>Sporadotrichida</taxon>
        <taxon>Oxytrichidae</taxon>
        <taxon>Stylonychinae</taxon>
        <taxon>Stylonychia</taxon>
    </lineage>
</organism>
<evidence type="ECO:0000256" key="1">
    <source>
        <dbReference type="SAM" id="Phobius"/>
    </source>
</evidence>
<sequence length="1150" mass="131453">MRSAFLISAMSLLYAFIQPTIGQQLRCDEGQFLDKSSSMCLLYNVFNLVERENSKTKLTFKEFLSNFVEHYEILIKENTTATLYTQGVVQVIDSINLIIRSYSTDDDSQNGIYAFLDVHCLKSYHQNNSTLYSLMSEQNYEFLEVTEQYINYYGEMYSKINQTEYETIIDFQRSVFYLIRSNITIQNLIINRDKYQTISEPMILINTINNVTIDRSTFSTYTKLGDPNINILMIDTAEKCIVKDKDDRKLRILQFSNNYITTNVSNTNNVISLFSIAINQNGDSQRPFIQIIENITAENVITHSDFFRIGSFLPELTLSNFYFNNVLLNTQQTFGVNATINGILNIKMDHLQNSQTAIKHSTAPLNAISQFKNLHFMNNSLFQNAAFQMDRSYSMRPSQTLKLHNKIGCSRNLLRYSKLFSKKYNNALIKVQSNSELSITNSNFVENFSNSRGSIILGDFQNTVSYIRNTTFIRNYAYEGGVFYTWFGSSLQFYNCTFYQNFAFRGGIGSVLNQDQPSSFINSMIQSNDLVSFQEAKEKLNLDQAFITSIEERYPNIYQLSSTKSYSKLYISNSTIKQCKIDSYLGIMFLDASYAQIDSLSYYDNELNSQRIIQILRSDFFQISKSSFDQIDTKLIEGTASTISIVFTNVTGLKTFRIDKIYSDFIAIKGDNCIVSIYQSQFSNLKSEIFGGVIQMLQGRLETRQSIFSFNTAQSASICNYTIANSTFVQNVATLQGGVLYYNKFRPLSLETNIYIDNIAPYGPQFASYPFSVQIKEQYFSSVASGQINSGYILAEIIDPDGQVLKNDNENVIQITEIEGDSTSVVGLRELKVQNGQSNFTNLTFIATPGSYHVPFMIYSPKCEPGYFSLQYNQEECFECPDHSDCLGGYQISVNPGHWRSNFNSTKVLNCLNEKACKGGLYKLNDTNYNALCSFGYGGNLCDKCYPQNGTIYSRSFSNDCEPCPDPIRNTIIIVLISLGILLYLLLLIVMNIKVNNHHKETSVVLKIMTNFLQVLTTTSSLRLEWPPAMISFYEIFSQVGQSTENLLSIDCFLKESIPVNSANSLIYFKTLVVGFMPILAFLFYFALMFIYKKIRQTKKQQLKRWLIISGIMVIYFLHPTITKYAVGIFFCIELENGEYWLSSDLEVFH</sequence>
<dbReference type="EMBL" id="CCKQ01002445">
    <property type="protein sequence ID" value="CDW73537.1"/>
    <property type="molecule type" value="Genomic_DNA"/>
</dbReference>
<keyword evidence="1" id="KW-0472">Membrane</keyword>
<dbReference type="OrthoDB" id="294016at2759"/>
<reference evidence="3 4" key="1">
    <citation type="submission" date="2014-06" db="EMBL/GenBank/DDBJ databases">
        <authorList>
            <person name="Swart Estienne"/>
        </authorList>
    </citation>
    <scope>NUCLEOTIDE SEQUENCE [LARGE SCALE GENOMIC DNA]</scope>
    <source>
        <strain evidence="3 4">130c</strain>
    </source>
</reference>
<gene>
    <name evidence="3" type="primary">Contig14069.g15003</name>
    <name evidence="3" type="ORF">STYLEM_2518</name>
</gene>
<dbReference type="SUPFAM" id="SSF51126">
    <property type="entry name" value="Pectin lyase-like"/>
    <property type="match status" value="1"/>
</dbReference>
<feature type="transmembrane region" description="Helical" evidence="1">
    <location>
        <begin position="971"/>
        <end position="992"/>
    </location>
</feature>
<keyword evidence="1" id="KW-1133">Transmembrane helix</keyword>
<feature type="signal peptide" evidence="2">
    <location>
        <begin position="1"/>
        <end position="22"/>
    </location>
</feature>
<protein>
    <recommendedName>
        <fullName evidence="5">Transmembrane protein</fullName>
    </recommendedName>
</protein>
<keyword evidence="2" id="KW-0732">Signal</keyword>
<dbReference type="Proteomes" id="UP000039865">
    <property type="component" value="Unassembled WGS sequence"/>
</dbReference>
<dbReference type="InterPro" id="IPR011050">
    <property type="entry name" value="Pectin_lyase_fold/virulence"/>
</dbReference>
<accession>A0A077ZUI5</accession>
<feature type="transmembrane region" description="Helical" evidence="1">
    <location>
        <begin position="1067"/>
        <end position="1091"/>
    </location>
</feature>
<dbReference type="PANTHER" id="PTHR11319">
    <property type="entry name" value="G PROTEIN-COUPLED RECEPTOR-RELATED"/>
    <property type="match status" value="1"/>
</dbReference>
<evidence type="ECO:0000256" key="2">
    <source>
        <dbReference type="SAM" id="SignalP"/>
    </source>
</evidence>
<dbReference type="AlphaFoldDB" id="A0A077ZUI5"/>
<evidence type="ECO:0008006" key="5">
    <source>
        <dbReference type="Google" id="ProtNLM"/>
    </source>
</evidence>